<protein>
    <submittedName>
        <fullName evidence="3">C-3',4' desaturase CrtD</fullName>
    </submittedName>
</protein>
<evidence type="ECO:0000313" key="4">
    <source>
        <dbReference type="Proteomes" id="UP001501470"/>
    </source>
</evidence>
<evidence type="ECO:0000313" key="3">
    <source>
        <dbReference type="EMBL" id="GAA1571464.1"/>
    </source>
</evidence>
<dbReference type="InterPro" id="IPR036188">
    <property type="entry name" value="FAD/NAD-bd_sf"/>
</dbReference>
<dbReference type="EMBL" id="BAAAQD010000046">
    <property type="protein sequence ID" value="GAA1571464.1"/>
    <property type="molecule type" value="Genomic_DNA"/>
</dbReference>
<dbReference type="PANTHER" id="PTHR46313">
    <property type="match status" value="1"/>
</dbReference>
<dbReference type="Gene3D" id="3.50.50.60">
    <property type="entry name" value="FAD/NAD(P)-binding domain"/>
    <property type="match status" value="2"/>
</dbReference>
<feature type="signal peptide" evidence="1">
    <location>
        <begin position="1"/>
        <end position="25"/>
    </location>
</feature>
<dbReference type="Proteomes" id="UP001501470">
    <property type="component" value="Unassembled WGS sequence"/>
</dbReference>
<dbReference type="SUPFAM" id="SSF51905">
    <property type="entry name" value="FAD/NAD(P)-binding domain"/>
    <property type="match status" value="1"/>
</dbReference>
<dbReference type="Pfam" id="PF01593">
    <property type="entry name" value="Amino_oxidase"/>
    <property type="match status" value="1"/>
</dbReference>
<feature type="chain" id="PRO_5045434191" evidence="1">
    <location>
        <begin position="26"/>
        <end position="560"/>
    </location>
</feature>
<proteinExistence type="predicted"/>
<comment type="caution">
    <text evidence="3">The sequence shown here is derived from an EMBL/GenBank/DDBJ whole genome shotgun (WGS) entry which is preliminary data.</text>
</comment>
<keyword evidence="1" id="KW-0732">Signal</keyword>
<keyword evidence="4" id="KW-1185">Reference proteome</keyword>
<dbReference type="InterPro" id="IPR045892">
    <property type="entry name" value="CrtISO-like"/>
</dbReference>
<accession>A0ABN2D956</accession>
<name>A0ABN2D956_9ACTN</name>
<gene>
    <name evidence="3" type="primary">crtD</name>
    <name evidence="3" type="ORF">GCM10009827_111690</name>
</gene>
<dbReference type="PANTHER" id="PTHR46313:SF3">
    <property type="entry name" value="PROLYCOPENE ISOMERASE, CHLOROPLASTIC"/>
    <property type="match status" value="1"/>
</dbReference>
<dbReference type="InterPro" id="IPR002937">
    <property type="entry name" value="Amino_oxidase"/>
</dbReference>
<evidence type="ECO:0000256" key="1">
    <source>
        <dbReference type="SAM" id="SignalP"/>
    </source>
</evidence>
<reference evidence="3 4" key="1">
    <citation type="journal article" date="2019" name="Int. J. Syst. Evol. Microbiol.">
        <title>The Global Catalogue of Microorganisms (GCM) 10K type strain sequencing project: providing services to taxonomists for standard genome sequencing and annotation.</title>
        <authorList>
            <consortium name="The Broad Institute Genomics Platform"/>
            <consortium name="The Broad Institute Genome Sequencing Center for Infectious Disease"/>
            <person name="Wu L."/>
            <person name="Ma J."/>
        </authorList>
    </citation>
    <scope>NUCLEOTIDE SEQUENCE [LARGE SCALE GENOMIC DNA]</scope>
    <source>
        <strain evidence="3 4">JCM 15933</strain>
    </source>
</reference>
<sequence>MSSASTTLFFAGALICGAAAAVAKAGDPRRLISTAVDTVVGWSYVERMFRTSVQDDWFDVAVVGAGLAGLATALRLQAAGRTTVVLEAHGHAGGCAGYYRRRGFSFDVGATTLVDFEPGGVGAELFDAVGMPPLPGEALPGYVAWLPDRTVVLHRDAGAWHRERLRALGDTDRHRRFWALLDRLADAFWLASRAGARMPVRGPADLVHNARAMRLTDLHLARHVTGTLGGALRRHGLRDDAALVGLLSMLVEDTVHSTVDDAPLVNAALGITIRGAGLTRATGGMRGFWRAAVAHYRSLGGDLRCGWRVTGVTGAAPHFTVDGPRGTVRAAQVVSAVPVATTASLAPAARPALERFLRRDAGDLGGAAMVCLGVPEEEVAGQEFTHHQLLRSYAEPLGDGNNMFVSVSAAGDHDSAPPGHRAVMLSTHTGLAGWEDLDDAGHARRRAALGDRLVAEARRVFPRLGERAVVREVGTPRTYARFTSRPLGAVGGVRQRPSNANQHAVPHRSAVPGLWLVGDSTWPGLGTVACVLGSRIVAEGVLAGPGAERGVPVTDGLVRA</sequence>
<evidence type="ECO:0000259" key="2">
    <source>
        <dbReference type="Pfam" id="PF01593"/>
    </source>
</evidence>
<feature type="domain" description="Amine oxidase" evidence="2">
    <location>
        <begin position="67"/>
        <end position="539"/>
    </location>
</feature>
<organism evidence="3 4">
    <name type="scientific">Dactylosporangium maewongense</name>
    <dbReference type="NCBI Taxonomy" id="634393"/>
    <lineage>
        <taxon>Bacteria</taxon>
        <taxon>Bacillati</taxon>
        <taxon>Actinomycetota</taxon>
        <taxon>Actinomycetes</taxon>
        <taxon>Micromonosporales</taxon>
        <taxon>Micromonosporaceae</taxon>
        <taxon>Dactylosporangium</taxon>
    </lineage>
</organism>